<reference evidence="2 3" key="1">
    <citation type="submission" date="2019-02" db="EMBL/GenBank/DDBJ databases">
        <title>Genome sequencing of the rare red list fungi Phlebia centrifuga.</title>
        <authorList>
            <person name="Buettner E."/>
            <person name="Kellner H."/>
        </authorList>
    </citation>
    <scope>NUCLEOTIDE SEQUENCE [LARGE SCALE GENOMIC DNA]</scope>
    <source>
        <strain evidence="2 3">DSM 108282</strain>
    </source>
</reference>
<proteinExistence type="predicted"/>
<evidence type="ECO:0000256" key="1">
    <source>
        <dbReference type="SAM" id="MobiDB-lite"/>
    </source>
</evidence>
<accession>A0A4S4KFI8</accession>
<organism evidence="2 3">
    <name type="scientific">Hermanssonia centrifuga</name>
    <dbReference type="NCBI Taxonomy" id="98765"/>
    <lineage>
        <taxon>Eukaryota</taxon>
        <taxon>Fungi</taxon>
        <taxon>Dikarya</taxon>
        <taxon>Basidiomycota</taxon>
        <taxon>Agaricomycotina</taxon>
        <taxon>Agaricomycetes</taxon>
        <taxon>Polyporales</taxon>
        <taxon>Meruliaceae</taxon>
        <taxon>Hermanssonia</taxon>
    </lineage>
</organism>
<feature type="region of interest" description="Disordered" evidence="1">
    <location>
        <begin position="322"/>
        <end position="374"/>
    </location>
</feature>
<feature type="compositionally biased region" description="Basic and acidic residues" evidence="1">
    <location>
        <begin position="15"/>
        <end position="25"/>
    </location>
</feature>
<dbReference type="EMBL" id="SGPJ01000200">
    <property type="protein sequence ID" value="THG96931.1"/>
    <property type="molecule type" value="Genomic_DNA"/>
</dbReference>
<protein>
    <submittedName>
        <fullName evidence="2">Uncharacterized protein</fullName>
    </submittedName>
</protein>
<feature type="compositionally biased region" description="Basic and acidic residues" evidence="1">
    <location>
        <begin position="360"/>
        <end position="374"/>
    </location>
</feature>
<evidence type="ECO:0000313" key="2">
    <source>
        <dbReference type="EMBL" id="THG96931.1"/>
    </source>
</evidence>
<comment type="caution">
    <text evidence="2">The sequence shown here is derived from an EMBL/GenBank/DDBJ whole genome shotgun (WGS) entry which is preliminary data.</text>
</comment>
<sequence length="388" mass="43967">MVNTEPVGRRHAKKTKEVRAAARAASKEKENAYWKEVETLRKHNTTEISRVARQFEKTKKNVRLQLYRGGQLLVSKRKPSLRNAVLKDLAKQQKENGVSSDGRNTIINLSKSVSVEEIQALPEEEKERMMRALIEQRSETPAITKVNEVLVGRDIEHTMSRIEPEMEALSQRTGCHFMVLVLNSSVTDSWETRVFPSAEVKDALLNMFKLTLEDLALRLQAYLTTGIMDEVLREERKLAEKDLPKSMKWAYYEDLCCEFGVELVGWTEPGELCNPADMKTPALQRVLNSINSGQCFWRALSEDEWSSKRAARSEVLANEGGLRRKGRNGKKPAKSREIIDEEDEPVESAGAGEATMVGTERQEPAAHVERQEVERQSEAVLAFATINQ</sequence>
<evidence type="ECO:0000313" key="3">
    <source>
        <dbReference type="Proteomes" id="UP000309038"/>
    </source>
</evidence>
<dbReference type="Proteomes" id="UP000309038">
    <property type="component" value="Unassembled WGS sequence"/>
</dbReference>
<dbReference type="AlphaFoldDB" id="A0A4S4KFI8"/>
<feature type="region of interest" description="Disordered" evidence="1">
    <location>
        <begin position="1"/>
        <end position="25"/>
    </location>
</feature>
<name>A0A4S4KFI8_9APHY</name>
<feature type="compositionally biased region" description="Basic residues" evidence="1">
    <location>
        <begin position="323"/>
        <end position="333"/>
    </location>
</feature>
<keyword evidence="3" id="KW-1185">Reference proteome</keyword>
<gene>
    <name evidence="2" type="ORF">EW026_g4987</name>
</gene>